<feature type="chain" id="PRO_5034221195" evidence="1">
    <location>
        <begin position="29"/>
        <end position="125"/>
    </location>
</feature>
<proteinExistence type="predicted"/>
<organism evidence="2">
    <name type="scientific">Cacopsylla melanoneura</name>
    <dbReference type="NCBI Taxonomy" id="428564"/>
    <lineage>
        <taxon>Eukaryota</taxon>
        <taxon>Metazoa</taxon>
        <taxon>Ecdysozoa</taxon>
        <taxon>Arthropoda</taxon>
        <taxon>Hexapoda</taxon>
        <taxon>Insecta</taxon>
        <taxon>Pterygota</taxon>
        <taxon>Neoptera</taxon>
        <taxon>Paraneoptera</taxon>
        <taxon>Hemiptera</taxon>
        <taxon>Sternorrhyncha</taxon>
        <taxon>Psylloidea</taxon>
        <taxon>Psyllidae</taxon>
        <taxon>Psyllinae</taxon>
        <taxon>Cacopsylla</taxon>
    </lineage>
</organism>
<evidence type="ECO:0000313" key="2">
    <source>
        <dbReference type="EMBL" id="CAG6757575.1"/>
    </source>
</evidence>
<evidence type="ECO:0000256" key="1">
    <source>
        <dbReference type="SAM" id="SignalP"/>
    </source>
</evidence>
<dbReference type="AlphaFoldDB" id="A0A8D9EMV5"/>
<accession>A0A8D9EMV5</accession>
<feature type="signal peptide" evidence="1">
    <location>
        <begin position="1"/>
        <end position="28"/>
    </location>
</feature>
<dbReference type="EMBL" id="HBUF01547501">
    <property type="protein sequence ID" value="CAG6757575.1"/>
    <property type="molecule type" value="Transcribed_RNA"/>
</dbReference>
<keyword evidence="1" id="KW-0732">Signal</keyword>
<name>A0A8D9EMV5_9HEMI</name>
<reference evidence="2" key="1">
    <citation type="submission" date="2021-05" db="EMBL/GenBank/DDBJ databases">
        <authorList>
            <person name="Alioto T."/>
            <person name="Alioto T."/>
            <person name="Gomez Garrido J."/>
        </authorList>
    </citation>
    <scope>NUCLEOTIDE SEQUENCE</scope>
</reference>
<sequence length="125" mass="13702">MKSKALSFQVTLAVTAIILTTFISSGSGEGRDDVKTTNGDMNISNLCVNGKNETCTKMTLDQATSVCGKKYGEWNYINITARKCLKYRPSICYAELGLGGGYYSHLECEQHGTIAKCTCNVYFEL</sequence>
<protein>
    <submittedName>
        <fullName evidence="2">Uncharacterized protein</fullName>
    </submittedName>
</protein>